<dbReference type="GO" id="GO:0022857">
    <property type="term" value="F:transmembrane transporter activity"/>
    <property type="evidence" value="ECO:0007669"/>
    <property type="project" value="InterPro"/>
</dbReference>
<dbReference type="PANTHER" id="PTHR23517:SF2">
    <property type="entry name" value="MULTIDRUG RESISTANCE PROTEIN MDTH"/>
    <property type="match status" value="1"/>
</dbReference>
<dbReference type="InterPro" id="IPR036259">
    <property type="entry name" value="MFS_trans_sf"/>
</dbReference>
<dbReference type="GO" id="GO:0005886">
    <property type="term" value="C:plasma membrane"/>
    <property type="evidence" value="ECO:0007669"/>
    <property type="project" value="UniProtKB-SubCell"/>
</dbReference>
<keyword evidence="3" id="KW-1003">Cell membrane</keyword>
<evidence type="ECO:0000256" key="4">
    <source>
        <dbReference type="ARBA" id="ARBA00022692"/>
    </source>
</evidence>
<gene>
    <name evidence="7" type="ORF">IMCC3088_1526</name>
</gene>
<evidence type="ECO:0000256" key="3">
    <source>
        <dbReference type="ARBA" id="ARBA00022475"/>
    </source>
</evidence>
<dbReference type="STRING" id="2518989.IMCC3088_1526"/>
<evidence type="ECO:0000256" key="5">
    <source>
        <dbReference type="ARBA" id="ARBA00022989"/>
    </source>
</evidence>
<protein>
    <submittedName>
        <fullName evidence="7">Major facilitator family transporter</fullName>
    </submittedName>
</protein>
<dbReference type="Proteomes" id="UP000005615">
    <property type="component" value="Unassembled WGS sequence"/>
</dbReference>
<reference evidence="7 8" key="1">
    <citation type="journal article" date="2011" name="J. Bacteriol.">
        <title>Genome sequence of strain IMCC3088, a proteorhodopsin-containing marine bacterium belonging to the OM60/NOR5 clade.</title>
        <authorList>
            <person name="Jang Y."/>
            <person name="Oh H.M."/>
            <person name="Kang I."/>
            <person name="Lee K."/>
            <person name="Yang S.J."/>
            <person name="Cho J.C."/>
        </authorList>
    </citation>
    <scope>NUCLEOTIDE SEQUENCE [LARGE SCALE GENOMIC DNA]</scope>
    <source>
        <strain evidence="7 8">IMCC3088</strain>
    </source>
</reference>
<dbReference type="EMBL" id="AEIG01000003">
    <property type="protein sequence ID" value="EGG30866.1"/>
    <property type="molecule type" value="Genomic_DNA"/>
</dbReference>
<proteinExistence type="predicted"/>
<evidence type="ECO:0000256" key="1">
    <source>
        <dbReference type="ARBA" id="ARBA00004651"/>
    </source>
</evidence>
<dbReference type="AlphaFoldDB" id="F3KYD1"/>
<evidence type="ECO:0000256" key="2">
    <source>
        <dbReference type="ARBA" id="ARBA00022448"/>
    </source>
</evidence>
<dbReference type="Gene3D" id="1.20.1250.20">
    <property type="entry name" value="MFS general substrate transporter like domains"/>
    <property type="match status" value="1"/>
</dbReference>
<dbReference type="Pfam" id="PF07690">
    <property type="entry name" value="MFS_1"/>
    <property type="match status" value="1"/>
</dbReference>
<dbReference type="PANTHER" id="PTHR23517">
    <property type="entry name" value="RESISTANCE PROTEIN MDTM, PUTATIVE-RELATED-RELATED"/>
    <property type="match status" value="1"/>
</dbReference>
<dbReference type="InterPro" id="IPR020846">
    <property type="entry name" value="MFS_dom"/>
</dbReference>
<keyword evidence="6" id="KW-0472">Membrane</keyword>
<dbReference type="SUPFAM" id="SSF103473">
    <property type="entry name" value="MFS general substrate transporter"/>
    <property type="match status" value="1"/>
</dbReference>
<evidence type="ECO:0000313" key="8">
    <source>
        <dbReference type="Proteomes" id="UP000005615"/>
    </source>
</evidence>
<dbReference type="InterPro" id="IPR050171">
    <property type="entry name" value="MFS_Transporters"/>
</dbReference>
<evidence type="ECO:0000256" key="6">
    <source>
        <dbReference type="ARBA" id="ARBA00023136"/>
    </source>
</evidence>
<dbReference type="eggNOG" id="COG2814">
    <property type="taxonomic scope" value="Bacteria"/>
</dbReference>
<organism evidence="7 8">
    <name type="scientific">Aequoribacter fuscus</name>
    <dbReference type="NCBI Taxonomy" id="2518989"/>
    <lineage>
        <taxon>Bacteria</taxon>
        <taxon>Pseudomonadati</taxon>
        <taxon>Pseudomonadota</taxon>
        <taxon>Gammaproteobacteria</taxon>
        <taxon>Cellvibrionales</taxon>
        <taxon>Halieaceae</taxon>
        <taxon>Aequoribacter</taxon>
    </lineage>
</organism>
<dbReference type="InterPro" id="IPR005829">
    <property type="entry name" value="Sugar_transporter_CS"/>
</dbReference>
<dbReference type="CDD" id="cd17472">
    <property type="entry name" value="MFS_YajR_like"/>
    <property type="match status" value="1"/>
</dbReference>
<dbReference type="PROSITE" id="PS50850">
    <property type="entry name" value="MFS"/>
    <property type="match status" value="1"/>
</dbReference>
<dbReference type="OrthoDB" id="9764259at2"/>
<keyword evidence="2" id="KW-0813">Transport</keyword>
<comment type="caution">
    <text evidence="7">The sequence shown here is derived from an EMBL/GenBank/DDBJ whole genome shotgun (WGS) entry which is preliminary data.</text>
</comment>
<accession>F3KYD1</accession>
<dbReference type="InterPro" id="IPR011701">
    <property type="entry name" value="MFS"/>
</dbReference>
<keyword evidence="5" id="KW-1133">Transmembrane helix</keyword>
<comment type="subcellular location">
    <subcellularLocation>
        <location evidence="1">Cell membrane</location>
        <topology evidence="1">Multi-pass membrane protein</topology>
    </subcellularLocation>
</comment>
<keyword evidence="4" id="KW-0812">Transmembrane</keyword>
<name>F3KYD1_9GAMM</name>
<evidence type="ECO:0000313" key="7">
    <source>
        <dbReference type="EMBL" id="EGG30866.1"/>
    </source>
</evidence>
<sequence length="371" mass="39126">MIGLFMVLPILVVYGQELPDASPALLGLALGIYGLTQALLQIPLGALSDRIGRKPVILGGLLVFAAGSVLAAYASSVWWLVLGRALQGAGAIAGAVMALLADSTRSEQRTKAMAIVGMSIGASFAVALMLGPVLAAWGGLRLVFLVTAGLAILGVLITVWRIPAAPVLADVIDESDARVWYKNADLWRLNAGVFVLHFTLTAAFMVVPLLLLNGLSLSKELHWQIYAPVLVASVIGLGLLMRLSERAGYPKIAFGLAVLCLSVALWAFESRLGHTYIGVIGALWCFFVGFNFLEASLPSLLSKRVTQQRRGAAMGSFSTAQFAGAFLGGSGGGLLLQNTSAATLLLVCIALLVAWFLWLIQSLVLLDNALK</sequence>
<keyword evidence="8" id="KW-1185">Reference proteome</keyword>
<dbReference type="PROSITE" id="PS00216">
    <property type="entry name" value="SUGAR_TRANSPORT_1"/>
    <property type="match status" value="1"/>
</dbReference>